<evidence type="ECO:0000313" key="2">
    <source>
        <dbReference type="EMBL" id="MBD1397907.1"/>
    </source>
</evidence>
<dbReference type="Pfam" id="PF08534">
    <property type="entry name" value="Redoxin"/>
    <property type="match status" value="1"/>
</dbReference>
<keyword evidence="3" id="KW-1185">Reference proteome</keyword>
<sequence length="151" mass="17269">MIPFVAEDMTGITYSSNELRGKVVVLNLWGTFCKPCILEMPELNRLKQSYAEKDVVFVSMSPEDKPIIKKFLKKHVFDFIILPGSAHYMKDFGNTVPQTILIDRVGIVREVHIGTMPVKVSSDEKGEKMYEFRSDDLKAKIDQLLSEQQID</sequence>
<dbReference type="Gene3D" id="3.40.30.10">
    <property type="entry name" value="Glutaredoxin"/>
    <property type="match status" value="1"/>
</dbReference>
<gene>
    <name evidence="2" type="ORF">H9Q13_12085</name>
</gene>
<dbReference type="PANTHER" id="PTHR42852:SF13">
    <property type="entry name" value="PROTEIN DIPZ"/>
    <property type="match status" value="1"/>
</dbReference>
<name>A0ABR7XHZ7_9BACT</name>
<dbReference type="EMBL" id="JACXAJ010000005">
    <property type="protein sequence ID" value="MBD1397907.1"/>
    <property type="molecule type" value="Genomic_DNA"/>
</dbReference>
<comment type="caution">
    <text evidence="2">The sequence shown here is derived from an EMBL/GenBank/DDBJ whole genome shotgun (WGS) entry which is preliminary data.</text>
</comment>
<dbReference type="InterPro" id="IPR013766">
    <property type="entry name" value="Thioredoxin_domain"/>
</dbReference>
<dbReference type="Proteomes" id="UP000625551">
    <property type="component" value="Unassembled WGS sequence"/>
</dbReference>
<dbReference type="SUPFAM" id="SSF52833">
    <property type="entry name" value="Thioredoxin-like"/>
    <property type="match status" value="1"/>
</dbReference>
<proteinExistence type="predicted"/>
<reference evidence="2 3" key="1">
    <citation type="submission" date="2020-09" db="EMBL/GenBank/DDBJ databases">
        <title>Genome sequencing and assembly of Pontibacter sp.</title>
        <authorList>
            <person name="Chhetri G."/>
        </authorList>
    </citation>
    <scope>NUCLEOTIDE SEQUENCE [LARGE SCALE GENOMIC DNA]</scope>
    <source>
        <strain evidence="2 3">JH31</strain>
    </source>
</reference>
<organism evidence="2 3">
    <name type="scientific">Pontibacter aquaedesilientis</name>
    <dbReference type="NCBI Taxonomy" id="2766980"/>
    <lineage>
        <taxon>Bacteria</taxon>
        <taxon>Pseudomonadati</taxon>
        <taxon>Bacteroidota</taxon>
        <taxon>Cytophagia</taxon>
        <taxon>Cytophagales</taxon>
        <taxon>Hymenobacteraceae</taxon>
        <taxon>Pontibacter</taxon>
    </lineage>
</organism>
<dbReference type="InterPro" id="IPR036249">
    <property type="entry name" value="Thioredoxin-like_sf"/>
</dbReference>
<dbReference type="InterPro" id="IPR050553">
    <property type="entry name" value="Thioredoxin_ResA/DsbE_sf"/>
</dbReference>
<dbReference type="PANTHER" id="PTHR42852">
    <property type="entry name" value="THIOL:DISULFIDE INTERCHANGE PROTEIN DSBE"/>
    <property type="match status" value="1"/>
</dbReference>
<accession>A0ABR7XHZ7</accession>
<dbReference type="PROSITE" id="PS51352">
    <property type="entry name" value="THIOREDOXIN_2"/>
    <property type="match status" value="1"/>
</dbReference>
<protein>
    <submittedName>
        <fullName evidence="2">TlpA family protein disulfide reductase</fullName>
    </submittedName>
</protein>
<evidence type="ECO:0000259" key="1">
    <source>
        <dbReference type="PROSITE" id="PS51352"/>
    </source>
</evidence>
<feature type="domain" description="Thioredoxin" evidence="1">
    <location>
        <begin position="1"/>
        <end position="146"/>
    </location>
</feature>
<dbReference type="InterPro" id="IPR013740">
    <property type="entry name" value="Redoxin"/>
</dbReference>
<dbReference type="CDD" id="cd02966">
    <property type="entry name" value="TlpA_like_family"/>
    <property type="match status" value="1"/>
</dbReference>
<evidence type="ECO:0000313" key="3">
    <source>
        <dbReference type="Proteomes" id="UP000625551"/>
    </source>
</evidence>